<accession>A0A7X3IM78</accession>
<dbReference type="RefSeq" id="WP_160499679.1">
    <property type="nucleotide sequence ID" value="NZ_WUBI01000003.1"/>
</dbReference>
<dbReference type="EMBL" id="WUBI01000003">
    <property type="protein sequence ID" value="MWV46120.1"/>
    <property type="molecule type" value="Genomic_DNA"/>
</dbReference>
<dbReference type="Pfam" id="PF14169">
    <property type="entry name" value="YdjO"/>
    <property type="match status" value="1"/>
</dbReference>
<evidence type="ECO:0008006" key="3">
    <source>
        <dbReference type="Google" id="ProtNLM"/>
    </source>
</evidence>
<evidence type="ECO:0000313" key="2">
    <source>
        <dbReference type="Proteomes" id="UP000460318"/>
    </source>
</evidence>
<dbReference type="Proteomes" id="UP000460318">
    <property type="component" value="Unassembled WGS sequence"/>
</dbReference>
<protein>
    <recommendedName>
        <fullName evidence="3">Cold-shock protein</fullName>
    </recommendedName>
</protein>
<name>A0A7X3IM78_9BACL</name>
<sequence>MYNSRKKPLEDLPTELTEIWSCSNEDCKGWMRDNFAFSEAPVCPQCHSKMVKDKRMLTVLTNTSPSQSKK</sequence>
<gene>
    <name evidence="1" type="ORF">GRF59_21090</name>
</gene>
<proteinExistence type="predicted"/>
<dbReference type="AlphaFoldDB" id="A0A7X3IM78"/>
<comment type="caution">
    <text evidence="1">The sequence shown here is derived from an EMBL/GenBank/DDBJ whole genome shotgun (WGS) entry which is preliminary data.</text>
</comment>
<keyword evidence="2" id="KW-1185">Reference proteome</keyword>
<organism evidence="1 2">
    <name type="scientific">Paenibacillus dendrobii</name>
    <dbReference type="NCBI Taxonomy" id="2691084"/>
    <lineage>
        <taxon>Bacteria</taxon>
        <taxon>Bacillati</taxon>
        <taxon>Bacillota</taxon>
        <taxon>Bacilli</taxon>
        <taxon>Bacillales</taxon>
        <taxon>Paenibacillaceae</taxon>
        <taxon>Paenibacillus</taxon>
    </lineage>
</organism>
<evidence type="ECO:0000313" key="1">
    <source>
        <dbReference type="EMBL" id="MWV46120.1"/>
    </source>
</evidence>
<dbReference type="InterPro" id="IPR025916">
    <property type="entry name" value="YdjO"/>
</dbReference>
<reference evidence="1 2" key="1">
    <citation type="submission" date="2019-12" db="EMBL/GenBank/DDBJ databases">
        <title>Paenibacillus sp. nov., an endophytic bacterium isolated from the stem of Dendrobium.</title>
        <authorList>
            <person name="Zhao R."/>
        </authorList>
    </citation>
    <scope>NUCLEOTIDE SEQUENCE [LARGE SCALE GENOMIC DNA]</scope>
    <source>
        <strain evidence="1 2">HJL G12</strain>
    </source>
</reference>